<dbReference type="Pfam" id="PF21948">
    <property type="entry name" value="LplA-B_cat"/>
    <property type="match status" value="1"/>
</dbReference>
<dbReference type="PANTHER" id="PTHR12561">
    <property type="entry name" value="LIPOATE-PROTEIN LIGASE"/>
    <property type="match status" value="1"/>
</dbReference>
<dbReference type="PANTHER" id="PTHR12561:SF3">
    <property type="entry name" value="LIPOYLTRANSFERASE 1, MITOCHONDRIAL"/>
    <property type="match status" value="1"/>
</dbReference>
<evidence type="ECO:0000256" key="3">
    <source>
        <dbReference type="ARBA" id="ARBA00005124"/>
    </source>
</evidence>
<dbReference type="GO" id="GO:0017118">
    <property type="term" value="F:lipoyltransferase activity"/>
    <property type="evidence" value="ECO:0007669"/>
    <property type="project" value="TreeGrafter"/>
</dbReference>
<evidence type="ECO:0000256" key="9">
    <source>
        <dbReference type="ARBA" id="ARBA00022840"/>
    </source>
</evidence>
<dbReference type="InterPro" id="IPR019491">
    <property type="entry name" value="Lipoate_protein_ligase_C"/>
</dbReference>
<dbReference type="EMBL" id="JADGJQ010000045">
    <property type="protein sequence ID" value="KAJ3176062.1"/>
    <property type="molecule type" value="Genomic_DNA"/>
</dbReference>
<evidence type="ECO:0000256" key="1">
    <source>
        <dbReference type="ARBA" id="ARBA00003253"/>
    </source>
</evidence>
<keyword evidence="7 12" id="KW-0436">Ligase</keyword>
<dbReference type="SUPFAM" id="SSF55681">
    <property type="entry name" value="Class II aaRS and biotin synthetases"/>
    <property type="match status" value="1"/>
</dbReference>
<accession>A0AAD5TGQ3</accession>
<reference evidence="12" key="1">
    <citation type="submission" date="2020-05" db="EMBL/GenBank/DDBJ databases">
        <title>Phylogenomic resolution of chytrid fungi.</title>
        <authorList>
            <person name="Stajich J.E."/>
            <person name="Amses K."/>
            <person name="Simmons R."/>
            <person name="Seto K."/>
            <person name="Myers J."/>
            <person name="Bonds A."/>
            <person name="Quandt C.A."/>
            <person name="Barry K."/>
            <person name="Liu P."/>
            <person name="Grigoriev I."/>
            <person name="Longcore J.E."/>
            <person name="James T.Y."/>
        </authorList>
    </citation>
    <scope>NUCLEOTIDE SEQUENCE</scope>
    <source>
        <strain evidence="12">JEL0379</strain>
    </source>
</reference>
<sequence length="254" mass="28253">MPRQTFDRRTNAELVVRSLHQLDVPASVNTRHDIVVADDIDGVDKKVSGSAYKLVNTRAYHHGTMLIDADLGALGRYLRPPPKNLVGKGVESVRSTVGRLRDYSYTVDHLSFCEEVAAEFCHSHGADVRPPIELTASDIDRDPKIRQYHDEITTWDWIYGQTPDFTHRLEQQFVWGAVDIILKVHRGIIAEAAVTIANAPALVAVAMRLAERLKDKQYSRAGVAAAFVFDGAQLGDEWTARRVQELAGWLGGAL</sequence>
<proteinExistence type="inferred from homology"/>
<evidence type="ECO:0000256" key="10">
    <source>
        <dbReference type="ARBA" id="ARBA00048037"/>
    </source>
</evidence>
<dbReference type="InterPro" id="IPR045864">
    <property type="entry name" value="aa-tRNA-synth_II/BPL/LPL"/>
</dbReference>
<comment type="function">
    <text evidence="1">Catalyzes both the ATP-dependent activation of exogenously supplied lipoate to lipoyl-AMP and the transfer of the activated lipoyl onto the lipoyl domains of lipoate-dependent enzymes.</text>
</comment>
<dbReference type="InterPro" id="IPR004562">
    <property type="entry name" value="LipoylTrfase_LipoateP_Ligase"/>
</dbReference>
<keyword evidence="8" id="KW-0547">Nucleotide-binding</keyword>
<comment type="pathway">
    <text evidence="3">Protein modification; protein lipoylation via exogenous pathway; protein N(6)-(lipoyl)lysine from lipoate: step 1/2.</text>
</comment>
<evidence type="ECO:0000256" key="6">
    <source>
        <dbReference type="ARBA" id="ARBA00015925"/>
    </source>
</evidence>
<feature type="domain" description="BPL/LPL catalytic" evidence="11">
    <location>
        <begin position="1"/>
        <end position="128"/>
    </location>
</feature>
<organism evidence="12 13">
    <name type="scientific">Geranomyces variabilis</name>
    <dbReference type="NCBI Taxonomy" id="109894"/>
    <lineage>
        <taxon>Eukaryota</taxon>
        <taxon>Fungi</taxon>
        <taxon>Fungi incertae sedis</taxon>
        <taxon>Chytridiomycota</taxon>
        <taxon>Chytridiomycota incertae sedis</taxon>
        <taxon>Chytridiomycetes</taxon>
        <taxon>Spizellomycetales</taxon>
        <taxon>Powellomycetaceae</taxon>
        <taxon>Geranomyces</taxon>
    </lineage>
</organism>
<dbReference type="SUPFAM" id="SSF82649">
    <property type="entry name" value="SufE/NifU"/>
    <property type="match status" value="1"/>
</dbReference>
<keyword evidence="13" id="KW-1185">Reference proteome</keyword>
<dbReference type="Proteomes" id="UP001212152">
    <property type="component" value="Unassembled WGS sequence"/>
</dbReference>
<dbReference type="Gene3D" id="3.30.390.50">
    <property type="entry name" value="CO dehydrogenase flavoprotein, C-terminal domain"/>
    <property type="match status" value="1"/>
</dbReference>
<dbReference type="Pfam" id="PF10437">
    <property type="entry name" value="Lip_prot_lig_C"/>
    <property type="match status" value="1"/>
</dbReference>
<evidence type="ECO:0000259" key="11">
    <source>
        <dbReference type="PROSITE" id="PS51733"/>
    </source>
</evidence>
<evidence type="ECO:0000313" key="12">
    <source>
        <dbReference type="EMBL" id="KAJ3176062.1"/>
    </source>
</evidence>
<dbReference type="GO" id="GO:0005524">
    <property type="term" value="F:ATP binding"/>
    <property type="evidence" value="ECO:0007669"/>
    <property type="project" value="UniProtKB-KW"/>
</dbReference>
<dbReference type="GO" id="GO:0005739">
    <property type="term" value="C:mitochondrion"/>
    <property type="evidence" value="ECO:0007669"/>
    <property type="project" value="TreeGrafter"/>
</dbReference>
<name>A0AAD5TGQ3_9FUNG</name>
<protein>
    <recommendedName>
        <fullName evidence="6">Putative lipoate-protein ligase A</fullName>
        <ecNumber evidence="5">6.3.1.20</ecNumber>
    </recommendedName>
</protein>
<comment type="similarity">
    <text evidence="4">Belongs to the LplA family.</text>
</comment>
<evidence type="ECO:0000313" key="13">
    <source>
        <dbReference type="Proteomes" id="UP001212152"/>
    </source>
</evidence>
<evidence type="ECO:0000256" key="5">
    <source>
        <dbReference type="ARBA" id="ARBA00012367"/>
    </source>
</evidence>
<dbReference type="AlphaFoldDB" id="A0AAD5TGQ3"/>
<evidence type="ECO:0000256" key="2">
    <source>
        <dbReference type="ARBA" id="ARBA00005085"/>
    </source>
</evidence>
<dbReference type="Gene3D" id="3.30.930.10">
    <property type="entry name" value="Bira Bifunctional Protein, Domain 2"/>
    <property type="match status" value="1"/>
</dbReference>
<gene>
    <name evidence="12" type="primary">AIM22</name>
    <name evidence="12" type="ORF">HDU87_005579</name>
</gene>
<comment type="pathway">
    <text evidence="2">Protein modification; protein lipoylation via exogenous pathway; protein N(6)-(lipoyl)lysine from lipoate: step 2/2.</text>
</comment>
<dbReference type="GO" id="GO:0009249">
    <property type="term" value="P:protein lipoylation"/>
    <property type="evidence" value="ECO:0007669"/>
    <property type="project" value="InterPro"/>
</dbReference>
<comment type="catalytic activity">
    <reaction evidence="10">
        <text>L-lysyl-[lipoyl-carrier protein] + (R)-lipoate + ATP = N(6)-[(R)-lipoyl]-L-lysyl-[lipoyl-carrier protein] + AMP + diphosphate + H(+)</text>
        <dbReference type="Rhea" id="RHEA:49288"/>
        <dbReference type="Rhea" id="RHEA-COMP:10500"/>
        <dbReference type="Rhea" id="RHEA-COMP:10502"/>
        <dbReference type="ChEBI" id="CHEBI:15378"/>
        <dbReference type="ChEBI" id="CHEBI:29969"/>
        <dbReference type="ChEBI" id="CHEBI:30616"/>
        <dbReference type="ChEBI" id="CHEBI:33019"/>
        <dbReference type="ChEBI" id="CHEBI:83088"/>
        <dbReference type="ChEBI" id="CHEBI:83099"/>
        <dbReference type="ChEBI" id="CHEBI:456215"/>
        <dbReference type="EC" id="6.3.1.20"/>
    </reaction>
</comment>
<dbReference type="GO" id="GO:0016979">
    <property type="term" value="F:lipoate-protein ligase activity"/>
    <property type="evidence" value="ECO:0007669"/>
    <property type="project" value="UniProtKB-EC"/>
</dbReference>
<dbReference type="PROSITE" id="PS51733">
    <property type="entry name" value="BPL_LPL_CATALYTIC"/>
    <property type="match status" value="1"/>
</dbReference>
<keyword evidence="9" id="KW-0067">ATP-binding</keyword>
<evidence type="ECO:0000256" key="7">
    <source>
        <dbReference type="ARBA" id="ARBA00022598"/>
    </source>
</evidence>
<dbReference type="InterPro" id="IPR004143">
    <property type="entry name" value="BPL_LPL_catalytic"/>
</dbReference>
<dbReference type="EC" id="6.3.1.20" evidence="5"/>
<evidence type="ECO:0000256" key="8">
    <source>
        <dbReference type="ARBA" id="ARBA00022741"/>
    </source>
</evidence>
<evidence type="ECO:0000256" key="4">
    <source>
        <dbReference type="ARBA" id="ARBA00008242"/>
    </source>
</evidence>
<comment type="caution">
    <text evidence="12">The sequence shown here is derived from an EMBL/GenBank/DDBJ whole genome shotgun (WGS) entry which is preliminary data.</text>
</comment>